<feature type="compositionally biased region" description="Basic and acidic residues" evidence="1">
    <location>
        <begin position="121"/>
        <end position="133"/>
    </location>
</feature>
<accession>A0A8H5CCW8</accession>
<organism evidence="2 3">
    <name type="scientific">Collybiopsis confluens</name>
    <dbReference type="NCBI Taxonomy" id="2823264"/>
    <lineage>
        <taxon>Eukaryota</taxon>
        <taxon>Fungi</taxon>
        <taxon>Dikarya</taxon>
        <taxon>Basidiomycota</taxon>
        <taxon>Agaricomycotina</taxon>
        <taxon>Agaricomycetes</taxon>
        <taxon>Agaricomycetidae</taxon>
        <taxon>Agaricales</taxon>
        <taxon>Marasmiineae</taxon>
        <taxon>Omphalotaceae</taxon>
        <taxon>Collybiopsis</taxon>
    </lineage>
</organism>
<reference evidence="2 3" key="1">
    <citation type="journal article" date="2020" name="ISME J.">
        <title>Uncovering the hidden diversity of litter-decomposition mechanisms in mushroom-forming fungi.</title>
        <authorList>
            <person name="Floudas D."/>
            <person name="Bentzer J."/>
            <person name="Ahren D."/>
            <person name="Johansson T."/>
            <person name="Persson P."/>
            <person name="Tunlid A."/>
        </authorList>
    </citation>
    <scope>NUCLEOTIDE SEQUENCE [LARGE SCALE GENOMIC DNA]</scope>
    <source>
        <strain evidence="2 3">CBS 406.79</strain>
    </source>
</reference>
<feature type="compositionally biased region" description="Polar residues" evidence="1">
    <location>
        <begin position="139"/>
        <end position="148"/>
    </location>
</feature>
<dbReference type="EMBL" id="JAACJN010000567">
    <property type="protein sequence ID" value="KAF5338776.1"/>
    <property type="molecule type" value="Genomic_DNA"/>
</dbReference>
<evidence type="ECO:0000313" key="3">
    <source>
        <dbReference type="Proteomes" id="UP000518752"/>
    </source>
</evidence>
<feature type="region of interest" description="Disordered" evidence="1">
    <location>
        <begin position="163"/>
        <end position="261"/>
    </location>
</feature>
<keyword evidence="3" id="KW-1185">Reference proteome</keyword>
<feature type="compositionally biased region" description="Basic and acidic residues" evidence="1">
    <location>
        <begin position="165"/>
        <end position="174"/>
    </location>
</feature>
<sequence length="273" mass="31418">MLFVSRRRMPERLWSALPETTNAEEAMHFSMYSQQGRKHDFIDGWIPLKKIADTFQRKYNAASGEPSIPTVLLLFSNKDPVGQPLHWGKTDLQRRNKLKAEIGRTKRSRSKPKIRARRQRYVNDGRPKDDHCLLRTQRRTQNSQQDAQDVSLAVRFRDRIRRKRKQDEVEKGSEDEAEEWGESEIGEWAGITASSTTEPPAKRPRKAAAQSLSQSRNNSLSSRTDISLPSPPDPLLKHSNLPSSAAKSSKPTWKRARSLGKLQAHYLERSVRW</sequence>
<dbReference type="Proteomes" id="UP000518752">
    <property type="component" value="Unassembled WGS sequence"/>
</dbReference>
<evidence type="ECO:0000256" key="1">
    <source>
        <dbReference type="SAM" id="MobiDB-lite"/>
    </source>
</evidence>
<comment type="caution">
    <text evidence="2">The sequence shown here is derived from an EMBL/GenBank/DDBJ whole genome shotgun (WGS) entry which is preliminary data.</text>
</comment>
<feature type="region of interest" description="Disordered" evidence="1">
    <location>
        <begin position="103"/>
        <end position="151"/>
    </location>
</feature>
<protein>
    <submittedName>
        <fullName evidence="2">Uncharacterized protein</fullName>
    </submittedName>
</protein>
<dbReference type="OrthoDB" id="3043290at2759"/>
<proteinExistence type="predicted"/>
<dbReference type="AlphaFoldDB" id="A0A8H5CCW8"/>
<feature type="compositionally biased region" description="Polar residues" evidence="1">
    <location>
        <begin position="240"/>
        <end position="251"/>
    </location>
</feature>
<feature type="compositionally biased region" description="Acidic residues" evidence="1">
    <location>
        <begin position="175"/>
        <end position="185"/>
    </location>
</feature>
<gene>
    <name evidence="2" type="ORF">D9757_014991</name>
</gene>
<evidence type="ECO:0000313" key="2">
    <source>
        <dbReference type="EMBL" id="KAF5338776.1"/>
    </source>
</evidence>
<feature type="compositionally biased region" description="Low complexity" evidence="1">
    <location>
        <begin position="207"/>
        <end position="223"/>
    </location>
</feature>
<feature type="compositionally biased region" description="Basic residues" evidence="1">
    <location>
        <begin position="105"/>
        <end position="120"/>
    </location>
</feature>
<name>A0A8H5CCW8_9AGAR</name>